<keyword evidence="8" id="KW-1133">Transmembrane helix</keyword>
<dbReference type="PANTHER" id="PTHR35923:SF2">
    <property type="entry name" value="ENDOGLUCANASE"/>
    <property type="match status" value="1"/>
</dbReference>
<name>A0AAU9KUQ1_9STRA</name>
<dbReference type="PANTHER" id="PTHR35923">
    <property type="entry name" value="MAJOR EXTRACELLULAR ENDOGLUCANASE"/>
    <property type="match status" value="1"/>
</dbReference>
<comment type="similarity">
    <text evidence="1 7">Belongs to the glycosyl hydrolase 5 (cellulase A) family.</text>
</comment>
<evidence type="ECO:0000256" key="6">
    <source>
        <dbReference type="ARBA" id="ARBA00023326"/>
    </source>
</evidence>
<dbReference type="AlphaFoldDB" id="A0AAU9KUQ1"/>
<dbReference type="Proteomes" id="UP001158986">
    <property type="component" value="Unassembled WGS sequence"/>
</dbReference>
<dbReference type="SUPFAM" id="SSF51445">
    <property type="entry name" value="(Trans)glycosidases"/>
    <property type="match status" value="1"/>
</dbReference>
<evidence type="ECO:0000256" key="4">
    <source>
        <dbReference type="ARBA" id="ARBA00023277"/>
    </source>
</evidence>
<keyword evidence="8" id="KW-0812">Transmembrane</keyword>
<dbReference type="GO" id="GO:0004553">
    <property type="term" value="F:hydrolase activity, hydrolyzing O-glycosyl compounds"/>
    <property type="evidence" value="ECO:0007669"/>
    <property type="project" value="InterPro"/>
</dbReference>
<keyword evidence="12" id="KW-1185">Reference proteome</keyword>
<evidence type="ECO:0000313" key="13">
    <source>
        <dbReference type="Proteomes" id="UP001160483"/>
    </source>
</evidence>
<evidence type="ECO:0000256" key="3">
    <source>
        <dbReference type="ARBA" id="ARBA00023001"/>
    </source>
</evidence>
<dbReference type="Gene3D" id="3.20.20.80">
    <property type="entry name" value="Glycosidases"/>
    <property type="match status" value="1"/>
</dbReference>
<proteinExistence type="inferred from homology"/>
<evidence type="ECO:0000256" key="2">
    <source>
        <dbReference type="ARBA" id="ARBA00022801"/>
    </source>
</evidence>
<organism evidence="10 13">
    <name type="scientific">Peronospora belbahrii</name>
    <dbReference type="NCBI Taxonomy" id="622444"/>
    <lineage>
        <taxon>Eukaryota</taxon>
        <taxon>Sar</taxon>
        <taxon>Stramenopiles</taxon>
        <taxon>Oomycota</taxon>
        <taxon>Peronosporomycetes</taxon>
        <taxon>Peronosporales</taxon>
        <taxon>Peronosporaceae</taxon>
        <taxon>Peronospora</taxon>
    </lineage>
</organism>
<dbReference type="Pfam" id="PF00150">
    <property type="entry name" value="Cellulase"/>
    <property type="match status" value="1"/>
</dbReference>
<evidence type="ECO:0000313" key="12">
    <source>
        <dbReference type="Proteomes" id="UP001158986"/>
    </source>
</evidence>
<evidence type="ECO:0000256" key="7">
    <source>
        <dbReference type="RuleBase" id="RU361153"/>
    </source>
</evidence>
<dbReference type="GO" id="GO:0030245">
    <property type="term" value="P:cellulose catabolic process"/>
    <property type="evidence" value="ECO:0007669"/>
    <property type="project" value="UniProtKB-KW"/>
</dbReference>
<dbReference type="EMBL" id="CAKKTJ010000136">
    <property type="protein sequence ID" value="CAH0476129.1"/>
    <property type="molecule type" value="Genomic_DNA"/>
</dbReference>
<dbReference type="InterPro" id="IPR017853">
    <property type="entry name" value="GH"/>
</dbReference>
<dbReference type="EMBL" id="CAKLCB010000274">
    <property type="protein sequence ID" value="CAH0518962.1"/>
    <property type="molecule type" value="Genomic_DNA"/>
</dbReference>
<keyword evidence="6" id="KW-0624">Polysaccharide degradation</keyword>
<keyword evidence="5 7" id="KW-0326">Glycosidase</keyword>
<evidence type="ECO:0000259" key="9">
    <source>
        <dbReference type="Pfam" id="PF00150"/>
    </source>
</evidence>
<evidence type="ECO:0000313" key="11">
    <source>
        <dbReference type="EMBL" id="CAH0518962.1"/>
    </source>
</evidence>
<keyword evidence="8" id="KW-0472">Membrane</keyword>
<sequence>MAERPSERLSTPWQIGTDVVRHEWTKAPVQQKLPVSAFYSKKDRLTHEFFQNARLVIKKPGGSEDEADYKGQYRIWPGLLLLFVLVSGATCLIIAGAMKTSEALAARAMQYEQHVSGKRSIKDGKIDDSILISDDGQVGNPKSYDTSVTCEMPDYQSKNGQIVAVSANGTEIAIQIKGVNWFGMETALAVPFGLWENAENGTTAYEIAAFLARNNFNAVRLPISVENLLNNNPPQKGVINLGSNRAINGTDFISTLQTIIKSLAYRKIGVLISMHRLTNKQSGTTWFDTDLGVSEDDFLNAIDIVSSNLCGQDYWNVMGIDLKNEPEVATWGTGDDDDFVIGCEKIAKVMHGKCPQWLGFVEGVVSVHSITIEKEELDYYDWWGGGLQKAGRMQPEFTIANKLVWAPHYYTTAVAPQRYFYGNGTTSDFSTYVELSEKDLHERVEGTMDDMFGYLVKEKQYALVLGEFGGLYTKDAHPEQTTKRTTDLTVQILMEQEYAGGFMWSLNPESKYDYNAADTKGRFTEGLLLDDWLSPNDAFLKAFTPMDTMSNLRKFPCFSIEKDE</sequence>
<keyword evidence="2 7" id="KW-0378">Hydrolase</keyword>
<evidence type="ECO:0000256" key="5">
    <source>
        <dbReference type="ARBA" id="ARBA00023295"/>
    </source>
</evidence>
<evidence type="ECO:0000256" key="8">
    <source>
        <dbReference type="SAM" id="Phobius"/>
    </source>
</evidence>
<feature type="transmembrane region" description="Helical" evidence="8">
    <location>
        <begin position="79"/>
        <end position="98"/>
    </location>
</feature>
<evidence type="ECO:0000256" key="1">
    <source>
        <dbReference type="ARBA" id="ARBA00005641"/>
    </source>
</evidence>
<dbReference type="Proteomes" id="UP001160483">
    <property type="component" value="Unassembled WGS sequence"/>
</dbReference>
<gene>
    <name evidence="11" type="ORF">PBS001_LOCUS5509</name>
    <name evidence="10" type="ORF">PBS003_LOCUS2924</name>
</gene>
<comment type="caution">
    <text evidence="10">The sequence shown here is derived from an EMBL/GenBank/DDBJ whole genome shotgun (WGS) entry which is preliminary data.</text>
</comment>
<accession>A0AAU9KUQ1</accession>
<reference evidence="10 12" key="1">
    <citation type="submission" date="2021-11" db="EMBL/GenBank/DDBJ databases">
        <authorList>
            <person name="Islam A."/>
            <person name="Islam S."/>
            <person name="Flora M.S."/>
            <person name="Rahman M."/>
            <person name="Ziaur R.M."/>
            <person name="Epstein J.H."/>
            <person name="Hassan M."/>
            <person name="Klassen M."/>
            <person name="Woodard K."/>
            <person name="Webb A."/>
            <person name="Webby R.J."/>
            <person name="El Zowalaty M.E."/>
        </authorList>
    </citation>
    <scope>NUCLEOTIDE SEQUENCE</scope>
    <source>
        <strain evidence="11">Pbs1</strain>
        <strain evidence="10">Pbs3</strain>
    </source>
</reference>
<protein>
    <recommendedName>
        <fullName evidence="9">Glycoside hydrolase family 5 domain-containing protein</fullName>
    </recommendedName>
</protein>
<feature type="domain" description="Glycoside hydrolase family 5" evidence="9">
    <location>
        <begin position="177"/>
        <end position="509"/>
    </location>
</feature>
<keyword evidence="4" id="KW-0119">Carbohydrate metabolism</keyword>
<evidence type="ECO:0000313" key="10">
    <source>
        <dbReference type="EMBL" id="CAH0476129.1"/>
    </source>
</evidence>
<dbReference type="InterPro" id="IPR001547">
    <property type="entry name" value="Glyco_hydro_5"/>
</dbReference>
<keyword evidence="3" id="KW-0136">Cellulose degradation</keyword>